<accession>A0A1B7NJ96</accession>
<name>A0A1B7NJ96_9EURO</name>
<sequence length="63" mass="7354">MTRPIESPFDIFDAFIEKINHTNMLLTRPKNGRKLIKIVSDHILDTSRHASMRAIDFDEIMPD</sequence>
<proteinExistence type="predicted"/>
<comment type="caution">
    <text evidence="1">The sequence shown here is derived from an EMBL/GenBank/DDBJ whole genome shotgun (WGS) entry which is preliminary data.</text>
</comment>
<reference evidence="1 2" key="1">
    <citation type="submission" date="2015-07" db="EMBL/GenBank/DDBJ databases">
        <title>Emmonsia species relationships and genome sequence.</title>
        <authorList>
            <person name="Cuomo C.A."/>
            <person name="Schwartz I.S."/>
            <person name="Kenyon C."/>
            <person name="de Hoog G.S."/>
            <person name="Govender N.P."/>
            <person name="Botha A."/>
            <person name="Moreno L."/>
            <person name="de Vries M."/>
            <person name="Munoz J.F."/>
            <person name="Stielow J.B."/>
        </authorList>
    </citation>
    <scope>NUCLEOTIDE SEQUENCE [LARGE SCALE GENOMIC DNA]</scope>
    <source>
        <strain evidence="1 2">CBS 136260</strain>
    </source>
</reference>
<dbReference type="Proteomes" id="UP000091918">
    <property type="component" value="Unassembled WGS sequence"/>
</dbReference>
<dbReference type="AlphaFoldDB" id="A0A1B7NJ96"/>
<protein>
    <submittedName>
        <fullName evidence="1">Uncharacterized protein</fullName>
    </submittedName>
</protein>
<dbReference type="EMBL" id="LGUA01004389">
    <property type="protein sequence ID" value="OAX76854.1"/>
    <property type="molecule type" value="Genomic_DNA"/>
</dbReference>
<gene>
    <name evidence="1" type="ORF">ACJ72_08853</name>
</gene>
<evidence type="ECO:0000313" key="1">
    <source>
        <dbReference type="EMBL" id="OAX76854.1"/>
    </source>
</evidence>
<keyword evidence="2" id="KW-1185">Reference proteome</keyword>
<evidence type="ECO:0000313" key="2">
    <source>
        <dbReference type="Proteomes" id="UP000091918"/>
    </source>
</evidence>
<organism evidence="1 2">
    <name type="scientific">Emergomyces africanus</name>
    <dbReference type="NCBI Taxonomy" id="1955775"/>
    <lineage>
        <taxon>Eukaryota</taxon>
        <taxon>Fungi</taxon>
        <taxon>Dikarya</taxon>
        <taxon>Ascomycota</taxon>
        <taxon>Pezizomycotina</taxon>
        <taxon>Eurotiomycetes</taxon>
        <taxon>Eurotiomycetidae</taxon>
        <taxon>Onygenales</taxon>
        <taxon>Ajellomycetaceae</taxon>
        <taxon>Emergomyces</taxon>
    </lineage>
</organism>